<evidence type="ECO:0000313" key="3">
    <source>
        <dbReference type="Proteomes" id="UP000440004"/>
    </source>
</evidence>
<gene>
    <name evidence="2" type="ORF">GC105_05985</name>
</gene>
<proteinExistence type="predicted"/>
<sequence length="206" mass="22239">MSEISNKNIIEIGKNIISIEIDALKKLEQSVDENFIRAVEMINSCKGKVIVTGTGKSGLIGRKISATMSCCNIPSIYLNAYECENGDLGVVRENDLLITISNSGETGVLKHLVVPSCKTLGCKVIALTGNLQSWLAKESDIAIYIGVEKEACYLNINASASTTTTLAMGDALALTAMELRGTTREKTYFLHQGGAWGKALKEEFNK</sequence>
<keyword evidence="3" id="KW-1185">Reference proteome</keyword>
<evidence type="ECO:0000313" key="2">
    <source>
        <dbReference type="EMBL" id="MPW25332.1"/>
    </source>
</evidence>
<dbReference type="CDD" id="cd05014">
    <property type="entry name" value="SIS_Kpsf"/>
    <property type="match status" value="1"/>
</dbReference>
<feature type="domain" description="SIS" evidence="1">
    <location>
        <begin position="38"/>
        <end position="182"/>
    </location>
</feature>
<dbReference type="Pfam" id="PF01380">
    <property type="entry name" value="SIS"/>
    <property type="match status" value="1"/>
</dbReference>
<dbReference type="InterPro" id="IPR001347">
    <property type="entry name" value="SIS_dom"/>
</dbReference>
<dbReference type="Gene3D" id="3.40.50.10490">
    <property type="entry name" value="Glucose-6-phosphate isomerase like protein, domain 1"/>
    <property type="match status" value="1"/>
</dbReference>
<evidence type="ECO:0000259" key="1">
    <source>
        <dbReference type="PROSITE" id="PS51464"/>
    </source>
</evidence>
<dbReference type="GO" id="GO:0097367">
    <property type="term" value="F:carbohydrate derivative binding"/>
    <property type="evidence" value="ECO:0007669"/>
    <property type="project" value="InterPro"/>
</dbReference>
<dbReference type="PROSITE" id="PS51464">
    <property type="entry name" value="SIS"/>
    <property type="match status" value="1"/>
</dbReference>
<dbReference type="RefSeq" id="WP_152802727.1">
    <property type="nucleotide sequence ID" value="NZ_WHNX01000007.1"/>
</dbReference>
<dbReference type="InterPro" id="IPR046348">
    <property type="entry name" value="SIS_dom_sf"/>
</dbReference>
<dbReference type="InterPro" id="IPR035474">
    <property type="entry name" value="SIS_Kpsf"/>
</dbReference>
<organism evidence="2 3">
    <name type="scientific">Alkalibaculum sporogenes</name>
    <dbReference type="NCBI Taxonomy" id="2655001"/>
    <lineage>
        <taxon>Bacteria</taxon>
        <taxon>Bacillati</taxon>
        <taxon>Bacillota</taxon>
        <taxon>Clostridia</taxon>
        <taxon>Eubacteriales</taxon>
        <taxon>Eubacteriaceae</taxon>
        <taxon>Alkalibaculum</taxon>
    </lineage>
</organism>
<name>A0A6A7K7L2_9FIRM</name>
<dbReference type="SUPFAM" id="SSF53697">
    <property type="entry name" value="SIS domain"/>
    <property type="match status" value="1"/>
</dbReference>
<dbReference type="PANTHER" id="PTHR38418:SF2">
    <property type="entry name" value="SUGAR ISOMERASE, KPSF_GUTQ (AFU_ORTHOLOGUE AFUA_6G08860)"/>
    <property type="match status" value="1"/>
</dbReference>
<dbReference type="EMBL" id="WHNX01000007">
    <property type="protein sequence ID" value="MPW25332.1"/>
    <property type="molecule type" value="Genomic_DNA"/>
</dbReference>
<dbReference type="AlphaFoldDB" id="A0A6A7K7L2"/>
<accession>A0A6A7K7L2</accession>
<dbReference type="PANTHER" id="PTHR38418">
    <property type="entry name" value="SUGAR ISOMERASE, KPSF/GUTQ (AFU_ORTHOLOGUE AFUA_6G08860)"/>
    <property type="match status" value="1"/>
</dbReference>
<comment type="caution">
    <text evidence="2">The sequence shown here is derived from an EMBL/GenBank/DDBJ whole genome shotgun (WGS) entry which is preliminary data.</text>
</comment>
<dbReference type="GO" id="GO:1901135">
    <property type="term" value="P:carbohydrate derivative metabolic process"/>
    <property type="evidence" value="ECO:0007669"/>
    <property type="project" value="InterPro"/>
</dbReference>
<reference evidence="2 3" key="1">
    <citation type="submission" date="2019-10" db="EMBL/GenBank/DDBJ databases">
        <title>Alkalibaculum tamaniensis sp.nov., a new alkaliphilic acetogen, isolated on methoxylated aromatics from a mud volcano.</title>
        <authorList>
            <person name="Khomyakova M.A."/>
            <person name="Merkel A.Y."/>
            <person name="Bonch-Osmolovskaya E.A."/>
            <person name="Slobodkin A.I."/>
        </authorList>
    </citation>
    <scope>NUCLEOTIDE SEQUENCE [LARGE SCALE GENOMIC DNA]</scope>
    <source>
        <strain evidence="2 3">M08DMB</strain>
    </source>
</reference>
<dbReference type="Proteomes" id="UP000440004">
    <property type="component" value="Unassembled WGS sequence"/>
</dbReference>
<protein>
    <submittedName>
        <fullName evidence="2">SIS domain-containing protein</fullName>
    </submittedName>
</protein>